<dbReference type="PANTHER" id="PTHR31944">
    <property type="entry name" value="HEME-RESPONSIVE ZINC FINGER TRANSCRIPTION FACTOR HAP1"/>
    <property type="match status" value="1"/>
</dbReference>
<proteinExistence type="predicted"/>
<dbReference type="Gene3D" id="4.10.240.10">
    <property type="entry name" value="Zn(2)-C6 fungal-type DNA-binding domain"/>
    <property type="match status" value="1"/>
</dbReference>
<organism evidence="9 10">
    <name type="scientific">Purpureocillium takamizusanense</name>
    <dbReference type="NCBI Taxonomy" id="2060973"/>
    <lineage>
        <taxon>Eukaryota</taxon>
        <taxon>Fungi</taxon>
        <taxon>Dikarya</taxon>
        <taxon>Ascomycota</taxon>
        <taxon>Pezizomycotina</taxon>
        <taxon>Sordariomycetes</taxon>
        <taxon>Hypocreomycetidae</taxon>
        <taxon>Hypocreales</taxon>
        <taxon>Ophiocordycipitaceae</taxon>
        <taxon>Purpureocillium</taxon>
    </lineage>
</organism>
<sequence>MSSSNENRPAERLDDSADLPPRKRRRPATSCEACRTRKVRCDQGLPCGPCKRSRRKADCVYRSERNQDGLDARPSTSVGSEVDGQKTRARASTGFPMESEGEYSLAARVERLERLLDRQQSTHQHAPIEPNPAPPPRLLLRNTAEKTRLFGRGHWMYVAQALPTHGTFDNHGADFELRDDGAAVSDVMELFVKLRAMRTAVKARGTRFGTCTGDVRSDFLGTLPSWRVMESLVHCCYDFFVPLYEAVGEDDDAVWAYAFDMYKKCGRSWMAAAKEKWPDSFLMKLGLRMALGGTVTEKVFDGFDVHEASQYWIILAQSWLTGQREKDTMNLEGLEIFALLLLAKQATRHATGPTWISAGSLMSAAMSMGLHHDPAKLAGISPQDAETRKRLWAATLELTIQSHLDAATPVLISADDFDTPEPLPPRQARGEGDLQGKLCKSLPLRLRVARLVNGIKGPSYDEAILLAKELRNESRGVVAYAERLSMPSSANVLDDGLPGFVDILFHRYIMMLLQPWMIKSRTDSRYHLARRMCTESALAIASYASDSRGSSTLKRLARVGRGFWRGPFALPVVLVLCLEVFLLLEEDGPTSRGVVVGGRLEELRAASRTRVVAALETIKEGTRGFIRDGSVSLKSFNFLAAFLAQIRAIEEGRDAKRAVIEALSESLEECAQLVRETYPWLSGSMDEMVAANDSSQNEEGRLDLSPMPLVSFSLFFSPFFGARH</sequence>
<dbReference type="EMBL" id="CP086360">
    <property type="protein sequence ID" value="UNI21336.1"/>
    <property type="molecule type" value="Genomic_DNA"/>
</dbReference>
<dbReference type="GO" id="GO:0005634">
    <property type="term" value="C:nucleus"/>
    <property type="evidence" value="ECO:0007669"/>
    <property type="project" value="TreeGrafter"/>
</dbReference>
<evidence type="ECO:0000256" key="1">
    <source>
        <dbReference type="ARBA" id="ARBA00022723"/>
    </source>
</evidence>
<keyword evidence="10" id="KW-1185">Reference proteome</keyword>
<dbReference type="InterPro" id="IPR001138">
    <property type="entry name" value="Zn2Cys6_DnaBD"/>
</dbReference>
<dbReference type="CDD" id="cd12148">
    <property type="entry name" value="fungal_TF_MHR"/>
    <property type="match status" value="1"/>
</dbReference>
<dbReference type="InterPro" id="IPR036864">
    <property type="entry name" value="Zn2-C6_fun-type_DNA-bd_sf"/>
</dbReference>
<evidence type="ECO:0000256" key="7">
    <source>
        <dbReference type="SAM" id="MobiDB-lite"/>
    </source>
</evidence>
<dbReference type="InterPro" id="IPR051430">
    <property type="entry name" value="Fungal_TF_Env_Response"/>
</dbReference>
<reference evidence="9" key="1">
    <citation type="submission" date="2021-11" db="EMBL/GenBank/DDBJ databases">
        <title>Purpureocillium_takamizusanense_genome.</title>
        <authorList>
            <person name="Nguyen N.-H."/>
        </authorList>
    </citation>
    <scope>NUCLEOTIDE SEQUENCE</scope>
    <source>
        <strain evidence="9">PT3</strain>
    </source>
</reference>
<evidence type="ECO:0000259" key="8">
    <source>
        <dbReference type="PROSITE" id="PS50048"/>
    </source>
</evidence>
<dbReference type="KEGG" id="ptkz:JDV02_007335"/>
<dbReference type="Proteomes" id="UP000829364">
    <property type="component" value="Chromosome 7"/>
</dbReference>
<evidence type="ECO:0000256" key="3">
    <source>
        <dbReference type="ARBA" id="ARBA00023015"/>
    </source>
</evidence>
<evidence type="ECO:0000256" key="4">
    <source>
        <dbReference type="ARBA" id="ARBA00023125"/>
    </source>
</evidence>
<keyword evidence="4" id="KW-0238">DNA-binding</keyword>
<dbReference type="RefSeq" id="XP_047844817.1">
    <property type="nucleotide sequence ID" value="XM_047988819.1"/>
</dbReference>
<feature type="region of interest" description="Disordered" evidence="7">
    <location>
        <begin position="67"/>
        <end position="101"/>
    </location>
</feature>
<feature type="region of interest" description="Disordered" evidence="7">
    <location>
        <begin position="1"/>
        <end position="30"/>
    </location>
</feature>
<dbReference type="PANTHER" id="PTHR31944:SF129">
    <property type="entry name" value="ASPYRIDONES CLUSTER REGULATOR APDR-RELATED"/>
    <property type="match status" value="1"/>
</dbReference>
<feature type="domain" description="Zn(2)-C6 fungal-type" evidence="8">
    <location>
        <begin position="30"/>
        <end position="61"/>
    </location>
</feature>
<dbReference type="GO" id="GO:0008270">
    <property type="term" value="F:zinc ion binding"/>
    <property type="evidence" value="ECO:0007669"/>
    <property type="project" value="InterPro"/>
</dbReference>
<evidence type="ECO:0000256" key="6">
    <source>
        <dbReference type="ARBA" id="ARBA00023242"/>
    </source>
</evidence>
<keyword evidence="2" id="KW-0862">Zinc</keyword>
<evidence type="ECO:0000313" key="10">
    <source>
        <dbReference type="Proteomes" id="UP000829364"/>
    </source>
</evidence>
<keyword evidence="1" id="KW-0479">Metal-binding</keyword>
<keyword evidence="6" id="KW-0539">Nucleus</keyword>
<dbReference type="OrthoDB" id="4337792at2759"/>
<dbReference type="AlphaFoldDB" id="A0A9Q8VDM5"/>
<dbReference type="CDD" id="cd00067">
    <property type="entry name" value="GAL4"/>
    <property type="match status" value="1"/>
</dbReference>
<dbReference type="SUPFAM" id="SSF57701">
    <property type="entry name" value="Zn2/Cys6 DNA-binding domain"/>
    <property type="match status" value="1"/>
</dbReference>
<evidence type="ECO:0000313" key="9">
    <source>
        <dbReference type="EMBL" id="UNI21336.1"/>
    </source>
</evidence>
<dbReference type="PROSITE" id="PS50048">
    <property type="entry name" value="ZN2_CY6_FUNGAL_2"/>
    <property type="match status" value="1"/>
</dbReference>
<dbReference type="GO" id="GO:0001228">
    <property type="term" value="F:DNA-binding transcription activator activity, RNA polymerase II-specific"/>
    <property type="evidence" value="ECO:0007669"/>
    <property type="project" value="TreeGrafter"/>
</dbReference>
<dbReference type="GeneID" id="72069283"/>
<protein>
    <recommendedName>
        <fullName evidence="8">Zn(2)-C6 fungal-type domain-containing protein</fullName>
    </recommendedName>
</protein>
<gene>
    <name evidence="9" type="ORF">JDV02_007335</name>
</gene>
<dbReference type="Pfam" id="PF00172">
    <property type="entry name" value="Zn_clus"/>
    <property type="match status" value="1"/>
</dbReference>
<name>A0A9Q8VDM5_9HYPO</name>
<evidence type="ECO:0000256" key="2">
    <source>
        <dbReference type="ARBA" id="ARBA00022833"/>
    </source>
</evidence>
<dbReference type="GO" id="GO:0000978">
    <property type="term" value="F:RNA polymerase II cis-regulatory region sequence-specific DNA binding"/>
    <property type="evidence" value="ECO:0007669"/>
    <property type="project" value="TreeGrafter"/>
</dbReference>
<dbReference type="PROSITE" id="PS00463">
    <property type="entry name" value="ZN2_CY6_FUNGAL_1"/>
    <property type="match status" value="1"/>
</dbReference>
<evidence type="ECO:0000256" key="5">
    <source>
        <dbReference type="ARBA" id="ARBA00023163"/>
    </source>
</evidence>
<keyword evidence="3" id="KW-0805">Transcription regulation</keyword>
<accession>A0A9Q8VDM5</accession>
<dbReference type="SMART" id="SM00066">
    <property type="entry name" value="GAL4"/>
    <property type="match status" value="1"/>
</dbReference>
<keyword evidence="5" id="KW-0804">Transcription</keyword>